<gene>
    <name evidence="1" type="ORF">CSOL1703_00008318</name>
</gene>
<organism evidence="1 2">
    <name type="scientific">Clonostachys solani</name>
    <dbReference type="NCBI Taxonomy" id="160281"/>
    <lineage>
        <taxon>Eukaryota</taxon>
        <taxon>Fungi</taxon>
        <taxon>Dikarya</taxon>
        <taxon>Ascomycota</taxon>
        <taxon>Pezizomycotina</taxon>
        <taxon>Sordariomycetes</taxon>
        <taxon>Hypocreomycetidae</taxon>
        <taxon>Hypocreales</taxon>
        <taxon>Bionectriaceae</taxon>
        <taxon>Clonostachys</taxon>
    </lineage>
</organism>
<dbReference type="EMBL" id="CABFOC020000091">
    <property type="protein sequence ID" value="CAH0059283.1"/>
    <property type="molecule type" value="Genomic_DNA"/>
</dbReference>
<protein>
    <submittedName>
        <fullName evidence="1">Uncharacterized protein</fullName>
    </submittedName>
</protein>
<reference evidence="2" key="1">
    <citation type="submission" date="2019-06" db="EMBL/GenBank/DDBJ databases">
        <authorList>
            <person name="Broberg M."/>
        </authorList>
    </citation>
    <scope>NUCLEOTIDE SEQUENCE [LARGE SCALE GENOMIC DNA]</scope>
</reference>
<dbReference type="AlphaFoldDB" id="A0A9N9ZPD8"/>
<sequence length="53" mass="6144">MALLRDPESLNSHTSISSSILFFIIQFKMEAKTRDRPIYKSCPTPRPEEQSFV</sequence>
<proteinExistence type="predicted"/>
<dbReference type="Proteomes" id="UP000775872">
    <property type="component" value="Unassembled WGS sequence"/>
</dbReference>
<evidence type="ECO:0000313" key="2">
    <source>
        <dbReference type="Proteomes" id="UP000775872"/>
    </source>
</evidence>
<name>A0A9N9ZPD8_9HYPO</name>
<keyword evidence="2" id="KW-1185">Reference proteome</keyword>
<evidence type="ECO:0000313" key="1">
    <source>
        <dbReference type="EMBL" id="CAH0059283.1"/>
    </source>
</evidence>
<reference evidence="1 2" key="2">
    <citation type="submission" date="2021-10" db="EMBL/GenBank/DDBJ databases">
        <authorList>
            <person name="Piombo E."/>
        </authorList>
    </citation>
    <scope>NUCLEOTIDE SEQUENCE [LARGE SCALE GENOMIC DNA]</scope>
</reference>
<comment type="caution">
    <text evidence="1">The sequence shown here is derived from an EMBL/GenBank/DDBJ whole genome shotgun (WGS) entry which is preliminary data.</text>
</comment>
<accession>A0A9N9ZPD8</accession>